<comment type="caution">
    <text evidence="3">The sequence shown here is derived from an EMBL/GenBank/DDBJ whole genome shotgun (WGS) entry which is preliminary data.</text>
</comment>
<dbReference type="PANTHER" id="PTHR43437:SF3">
    <property type="entry name" value="HYDROXYACYL-THIOESTER DEHYDRATASE TYPE 2, MITOCHONDRIAL"/>
    <property type="match status" value="1"/>
</dbReference>
<reference evidence="4 5" key="1">
    <citation type="journal article" date="2020" name="bioRxiv">
        <title>Sequence and annotation of 42 cannabis genomes reveals extensive copy number variation in cannabinoid synthesis and pathogen resistance genes.</title>
        <authorList>
            <person name="Mckernan K.J."/>
            <person name="Helbert Y."/>
            <person name="Kane L.T."/>
            <person name="Ebling H."/>
            <person name="Zhang L."/>
            <person name="Liu B."/>
            <person name="Eaton Z."/>
            <person name="Mclaughlin S."/>
            <person name="Kingan S."/>
            <person name="Baybayan P."/>
            <person name="Concepcion G."/>
            <person name="Jordan M."/>
            <person name="Riva A."/>
            <person name="Barbazuk W."/>
            <person name="Harkins T."/>
        </authorList>
    </citation>
    <scope>NUCLEOTIDE SEQUENCE [LARGE SCALE GENOMIC DNA]</scope>
    <source>
        <strain evidence="4 5">cv. Jamaican Lion 4</strain>
        <strain evidence="3">Father</strain>
        <strain evidence="2">Mother</strain>
        <tissue evidence="3">Leaf</tissue>
    </source>
</reference>
<keyword evidence="5" id="KW-1185">Reference proteome</keyword>
<dbReference type="EMBL" id="JAATIQ010000053">
    <property type="protein sequence ID" value="KAF4392383.1"/>
    <property type="molecule type" value="Genomic_DNA"/>
</dbReference>
<dbReference type="PANTHER" id="PTHR43437">
    <property type="entry name" value="HYDROXYACYL-THIOESTER DEHYDRATASE TYPE 2, MITOCHONDRIAL-RELATED"/>
    <property type="match status" value="1"/>
</dbReference>
<evidence type="ECO:0000313" key="4">
    <source>
        <dbReference type="Proteomes" id="UP000525078"/>
    </source>
</evidence>
<evidence type="ECO:0000313" key="3">
    <source>
        <dbReference type="EMBL" id="KAF4392383.1"/>
    </source>
</evidence>
<dbReference type="InterPro" id="IPR050965">
    <property type="entry name" value="UPF0336/Enoyl-CoA_hydratase"/>
</dbReference>
<dbReference type="AlphaFoldDB" id="A0A7J6HAQ6"/>
<dbReference type="GO" id="GO:0006633">
    <property type="term" value="P:fatty acid biosynthetic process"/>
    <property type="evidence" value="ECO:0007669"/>
    <property type="project" value="TreeGrafter"/>
</dbReference>
<sequence>MIKRSLLSIHNASLRGFSSTASCLLKVGDSLKHTRIFSNEDLVKYAKVTFDDNPVHFDTESARNAGFEDRLVHGMLVSSLFSRILSSNFPGAIHVSQSLHFKLPVYIGEVIVAEMKAFTLRKINNKYLAKFSARCFKNGDLLALDGETVAILPSLAVARAQVHHSE</sequence>
<evidence type="ECO:0000313" key="5">
    <source>
        <dbReference type="Proteomes" id="UP000583929"/>
    </source>
</evidence>
<name>A0A7J6HAQ6_CANSA</name>
<dbReference type="GO" id="GO:0005739">
    <property type="term" value="C:mitochondrion"/>
    <property type="evidence" value="ECO:0007669"/>
    <property type="project" value="TreeGrafter"/>
</dbReference>
<dbReference type="InterPro" id="IPR029069">
    <property type="entry name" value="HotDog_dom_sf"/>
</dbReference>
<feature type="domain" description="MaoC-like" evidence="1">
    <location>
        <begin position="34"/>
        <end position="124"/>
    </location>
</feature>
<proteinExistence type="predicted"/>
<dbReference type="Gene3D" id="3.10.129.10">
    <property type="entry name" value="Hotdog Thioesterase"/>
    <property type="match status" value="1"/>
</dbReference>
<organism evidence="3 5">
    <name type="scientific">Cannabis sativa</name>
    <name type="common">Hemp</name>
    <name type="synonym">Marijuana</name>
    <dbReference type="NCBI Taxonomy" id="3483"/>
    <lineage>
        <taxon>Eukaryota</taxon>
        <taxon>Viridiplantae</taxon>
        <taxon>Streptophyta</taxon>
        <taxon>Embryophyta</taxon>
        <taxon>Tracheophyta</taxon>
        <taxon>Spermatophyta</taxon>
        <taxon>Magnoliopsida</taxon>
        <taxon>eudicotyledons</taxon>
        <taxon>Gunneridae</taxon>
        <taxon>Pentapetalae</taxon>
        <taxon>rosids</taxon>
        <taxon>fabids</taxon>
        <taxon>Rosales</taxon>
        <taxon>Cannabaceae</taxon>
        <taxon>Cannabis</taxon>
    </lineage>
</organism>
<protein>
    <recommendedName>
        <fullName evidence="1">MaoC-like domain-containing protein</fullName>
    </recommendedName>
</protein>
<evidence type="ECO:0000313" key="2">
    <source>
        <dbReference type="EMBL" id="KAF4354633.1"/>
    </source>
</evidence>
<evidence type="ECO:0000259" key="1">
    <source>
        <dbReference type="Pfam" id="PF01575"/>
    </source>
</evidence>
<dbReference type="GO" id="GO:0019171">
    <property type="term" value="F:(3R)-hydroxyacyl-[acyl-carrier-protein] dehydratase activity"/>
    <property type="evidence" value="ECO:0007669"/>
    <property type="project" value="TreeGrafter"/>
</dbReference>
<gene>
    <name evidence="2" type="ORF">F8388_009624</name>
    <name evidence="3" type="ORF">G4B88_005342</name>
</gene>
<accession>A0A7J6HAQ6</accession>
<dbReference type="SUPFAM" id="SSF54637">
    <property type="entry name" value="Thioesterase/thiol ester dehydrase-isomerase"/>
    <property type="match status" value="1"/>
</dbReference>
<dbReference type="Proteomes" id="UP000583929">
    <property type="component" value="Unassembled WGS sequence"/>
</dbReference>
<dbReference type="InterPro" id="IPR002539">
    <property type="entry name" value="MaoC-like_dom"/>
</dbReference>
<dbReference type="CDD" id="cd03449">
    <property type="entry name" value="R_hydratase"/>
    <property type="match status" value="1"/>
</dbReference>
<dbReference type="Proteomes" id="UP000525078">
    <property type="component" value="Unassembled WGS sequence"/>
</dbReference>
<dbReference type="EMBL" id="JAATIP010000278">
    <property type="protein sequence ID" value="KAF4354633.1"/>
    <property type="molecule type" value="Genomic_DNA"/>
</dbReference>
<dbReference type="Pfam" id="PF01575">
    <property type="entry name" value="MaoC_dehydratas"/>
    <property type="match status" value="1"/>
</dbReference>